<accession>C6SK99</accession>
<dbReference type="AlphaFoldDB" id="C6SK99"/>
<protein>
    <submittedName>
        <fullName evidence="1">Uncharacterized protein</fullName>
    </submittedName>
</protein>
<gene>
    <name evidence="1" type="ORF">NMW_1369</name>
</gene>
<organism evidence="1">
    <name type="scientific">Neisseria meningitidis alpha275</name>
    <dbReference type="NCBI Taxonomy" id="295996"/>
    <lineage>
        <taxon>Bacteria</taxon>
        <taxon>Pseudomonadati</taxon>
        <taxon>Pseudomonadota</taxon>
        <taxon>Betaproteobacteria</taxon>
        <taxon>Neisseriales</taxon>
        <taxon>Neisseriaceae</taxon>
        <taxon>Neisseria</taxon>
    </lineage>
</organism>
<reference evidence="1" key="1">
    <citation type="journal article" date="2008" name="Proc. Natl. Acad. Sci. U.S.A.">
        <title>Whole-genome comparison of disease and carriage strains provides insights into virulence evolution in Neisseria meningitidis.</title>
        <authorList>
            <person name="Schoen C."/>
            <person name="Blom J."/>
            <person name="Claus H."/>
            <person name="Schramm-Glueck A."/>
            <person name="Brandt P."/>
            <person name="Mueller T."/>
            <person name="Goesmann A."/>
            <person name="Joseph B."/>
            <person name="Konietzny S."/>
            <person name="Kurzai O."/>
            <person name="Schmitt C."/>
            <person name="Friedrich T."/>
            <person name="Linke B."/>
            <person name="Vogel U."/>
            <person name="Frosch M."/>
        </authorList>
    </citation>
    <scope>NUCLEOTIDE SEQUENCE</scope>
    <source>
        <strain evidence="1">Alpha275</strain>
    </source>
</reference>
<proteinExistence type="predicted"/>
<evidence type="ECO:0000313" key="1">
    <source>
        <dbReference type="EMBL" id="CBA07970.1"/>
    </source>
</evidence>
<name>C6SK99_NEIME</name>
<sequence length="40" mass="4506">MPELSEIGLKTVSDGILSVCRPNVSTTNTDYRERIVHVFK</sequence>
<dbReference type="EMBL" id="AM889138">
    <property type="protein sequence ID" value="CBA07970.1"/>
    <property type="molecule type" value="Genomic_DNA"/>
</dbReference>